<name>A0A3A1QW26_9BACI</name>
<protein>
    <submittedName>
        <fullName evidence="2">Uncharacterized protein</fullName>
    </submittedName>
</protein>
<keyword evidence="1" id="KW-1133">Transmembrane helix</keyword>
<dbReference type="EMBL" id="QXIR01000030">
    <property type="protein sequence ID" value="RIW29690.1"/>
    <property type="molecule type" value="Genomic_DNA"/>
</dbReference>
<keyword evidence="3" id="KW-1185">Reference proteome</keyword>
<accession>A0A3A1QW26</accession>
<evidence type="ECO:0000256" key="1">
    <source>
        <dbReference type="SAM" id="Phobius"/>
    </source>
</evidence>
<comment type="caution">
    <text evidence="2">The sequence shown here is derived from an EMBL/GenBank/DDBJ whole genome shotgun (WGS) entry which is preliminary data.</text>
</comment>
<evidence type="ECO:0000313" key="2">
    <source>
        <dbReference type="EMBL" id="RIW29690.1"/>
    </source>
</evidence>
<proteinExistence type="predicted"/>
<gene>
    <name evidence="2" type="ORF">D3H55_18095</name>
</gene>
<feature type="transmembrane region" description="Helical" evidence="1">
    <location>
        <begin position="39"/>
        <end position="57"/>
    </location>
</feature>
<keyword evidence="1" id="KW-0472">Membrane</keyword>
<dbReference type="Proteomes" id="UP000265801">
    <property type="component" value="Unassembled WGS sequence"/>
</dbReference>
<reference evidence="2 3" key="1">
    <citation type="submission" date="2018-09" db="EMBL/GenBank/DDBJ databases">
        <title>Bacillus saliacetes sp. nov., isolated from Thai shrimp paste (Ka-pi).</title>
        <authorList>
            <person name="Daroonpunt R."/>
            <person name="Tanasupawat S."/>
            <person name="Yiamsombut S."/>
        </authorList>
    </citation>
    <scope>NUCLEOTIDE SEQUENCE [LARGE SCALE GENOMIC DNA]</scope>
    <source>
        <strain evidence="2 3">SKP7-4</strain>
    </source>
</reference>
<sequence>MKKQRYLICLLLAGMMLYYAVPRLDVFADGLQGVFGLSWLGFAAIVIAGNLTGMLFTPRAAKAKGKRFKPKKEVKKLRSFG</sequence>
<dbReference type="OrthoDB" id="2969610at2"/>
<evidence type="ECO:0000313" key="3">
    <source>
        <dbReference type="Proteomes" id="UP000265801"/>
    </source>
</evidence>
<organism evidence="2 3">
    <name type="scientific">Bacillus salacetis</name>
    <dbReference type="NCBI Taxonomy" id="2315464"/>
    <lineage>
        <taxon>Bacteria</taxon>
        <taxon>Bacillati</taxon>
        <taxon>Bacillota</taxon>
        <taxon>Bacilli</taxon>
        <taxon>Bacillales</taxon>
        <taxon>Bacillaceae</taxon>
        <taxon>Bacillus</taxon>
    </lineage>
</organism>
<keyword evidence="1" id="KW-0812">Transmembrane</keyword>
<dbReference type="RefSeq" id="WP_119548720.1">
    <property type="nucleotide sequence ID" value="NZ_QXIR01000030.1"/>
</dbReference>
<dbReference type="AlphaFoldDB" id="A0A3A1QW26"/>